<evidence type="ECO:0000256" key="5">
    <source>
        <dbReference type="ARBA" id="ARBA00023236"/>
    </source>
</evidence>
<dbReference type="InterPro" id="IPR036775">
    <property type="entry name" value="DNA_pol_Y-fam_lit_finger_sf"/>
</dbReference>
<sequence length="420" mass="47503">MFALIDCNNFYASCERLFRPDLRDKPIVVLSNNDGCVIARSNEAKALGIAMGEPFFKIKALSKQHGVQVFSSNYTLYGDLSLRVMSLIESSWPEVEIYSIDEAFIDLSTMPPSMHDSFCIQLQKNILKSIGIPTSIGIGPTKTLAKIANHICKKELKIPVFNVSEHRHWLGKISVGDVWGVGRQWQKKLMNKGIYTALDLAQLNAHVIKKQYNVVLMRTVMELQGISCGGLEVCEPKQSIMSSKSFGEMQTQFSSLAQAISSHCARACEKARRQNLVAQRVYVFIRGNPFRQDLEQYSNSIECRLVNPTDDTRVITKIAKLCLKKLFKPGIHYKKVGVMLEDLVDKSARQLDLFHQPSDETLVKKDVLMSVFDDINTRFGSHTIKLAAEGYSKPWAMRAQMRSPCYTTRWNELPVVINRT</sequence>
<dbReference type="RefSeq" id="WP_028383901.1">
    <property type="nucleotide sequence ID" value="NZ_CAAAJG010000051.1"/>
</dbReference>
<dbReference type="Gene3D" id="3.30.70.270">
    <property type="match status" value="1"/>
</dbReference>
<reference evidence="7 9" key="1">
    <citation type="submission" date="2015-11" db="EMBL/GenBank/DDBJ databases">
        <title>Genomic analysis of 38 Legionella species identifies large and diverse effector repertoires.</title>
        <authorList>
            <person name="Burstein D."/>
            <person name="Amaro F."/>
            <person name="Zusman T."/>
            <person name="Lifshitz Z."/>
            <person name="Cohen O."/>
            <person name="Gilbert J.A."/>
            <person name="Pupko T."/>
            <person name="Shuman H.A."/>
            <person name="Segal G."/>
        </authorList>
    </citation>
    <scope>NUCLEOTIDE SEQUENCE [LARGE SCALE GENOMIC DNA]</scope>
    <source>
        <strain evidence="7 9">ATCC 43877</strain>
    </source>
</reference>
<feature type="domain" description="UmuC" evidence="6">
    <location>
        <begin position="2"/>
        <end position="182"/>
    </location>
</feature>
<dbReference type="Gene3D" id="3.40.1170.60">
    <property type="match status" value="1"/>
</dbReference>
<evidence type="ECO:0000256" key="2">
    <source>
        <dbReference type="ARBA" id="ARBA00022763"/>
    </source>
</evidence>
<protein>
    <submittedName>
        <fullName evidence="8">DNA polymerase V, subunit C</fullName>
    </submittedName>
</protein>
<dbReference type="Gene3D" id="1.10.150.20">
    <property type="entry name" value="5' to 3' exonuclease, C-terminal subdomain"/>
    <property type="match status" value="1"/>
</dbReference>
<dbReference type="AlphaFoldDB" id="A0A378JXT3"/>
<gene>
    <name evidence="8" type="primary">umuC</name>
    <name evidence="7" type="ORF">Lmor_2497</name>
    <name evidence="8" type="ORF">NCTC12239_01224</name>
</gene>
<dbReference type="SUPFAM" id="SSF100879">
    <property type="entry name" value="Lesion bypass DNA polymerase (Y-family), little finger domain"/>
    <property type="match status" value="1"/>
</dbReference>
<dbReference type="STRING" id="39962.Lmor_2497"/>
<dbReference type="Proteomes" id="UP000254040">
    <property type="component" value="Unassembled WGS sequence"/>
</dbReference>
<name>A0A378JXT3_9GAMM</name>
<dbReference type="Pfam" id="PF11799">
    <property type="entry name" value="IMS_C"/>
    <property type="match status" value="1"/>
</dbReference>
<dbReference type="GO" id="GO:0009432">
    <property type="term" value="P:SOS response"/>
    <property type="evidence" value="ECO:0007669"/>
    <property type="project" value="UniProtKB-KW"/>
</dbReference>
<dbReference type="GO" id="GO:0003887">
    <property type="term" value="F:DNA-directed DNA polymerase activity"/>
    <property type="evidence" value="ECO:0007669"/>
    <property type="project" value="TreeGrafter"/>
</dbReference>
<evidence type="ECO:0000259" key="6">
    <source>
        <dbReference type="PROSITE" id="PS50173"/>
    </source>
</evidence>
<keyword evidence="2" id="KW-0227">DNA damage</keyword>
<evidence type="ECO:0000256" key="1">
    <source>
        <dbReference type="ARBA" id="ARBA00010945"/>
    </source>
</evidence>
<dbReference type="PANTHER" id="PTHR11076:SF34">
    <property type="entry name" value="PROTEIN UMUC"/>
    <property type="match status" value="1"/>
</dbReference>
<reference evidence="8 10" key="2">
    <citation type="submission" date="2018-06" db="EMBL/GenBank/DDBJ databases">
        <authorList>
            <consortium name="Pathogen Informatics"/>
            <person name="Doyle S."/>
        </authorList>
    </citation>
    <scope>NUCLEOTIDE SEQUENCE [LARGE SCALE GENOMIC DNA]</scope>
    <source>
        <strain evidence="8 10">NCTC12239</strain>
    </source>
</reference>
<dbReference type="SUPFAM" id="SSF56672">
    <property type="entry name" value="DNA/RNA polymerases"/>
    <property type="match status" value="1"/>
</dbReference>
<evidence type="ECO:0000256" key="4">
    <source>
        <dbReference type="ARBA" id="ARBA00023204"/>
    </source>
</evidence>
<dbReference type="InterPro" id="IPR043128">
    <property type="entry name" value="Rev_trsase/Diguanyl_cyclase"/>
</dbReference>
<accession>A0A378JXT3</accession>
<organism evidence="8 10">
    <name type="scientific">Legionella moravica</name>
    <dbReference type="NCBI Taxonomy" id="39962"/>
    <lineage>
        <taxon>Bacteria</taxon>
        <taxon>Pseudomonadati</taxon>
        <taxon>Pseudomonadota</taxon>
        <taxon>Gammaproteobacteria</taxon>
        <taxon>Legionellales</taxon>
        <taxon>Legionellaceae</taxon>
        <taxon>Legionella</taxon>
    </lineage>
</organism>
<dbReference type="PANTHER" id="PTHR11076">
    <property type="entry name" value="DNA REPAIR POLYMERASE UMUC / TRANSFERASE FAMILY MEMBER"/>
    <property type="match status" value="1"/>
</dbReference>
<dbReference type="OrthoDB" id="9808813at2"/>
<dbReference type="GO" id="GO:0006281">
    <property type="term" value="P:DNA repair"/>
    <property type="evidence" value="ECO:0007669"/>
    <property type="project" value="UniProtKB-KW"/>
</dbReference>
<keyword evidence="9" id="KW-1185">Reference proteome</keyword>
<keyword evidence="4" id="KW-0234">DNA repair</keyword>
<dbReference type="InterPro" id="IPR017961">
    <property type="entry name" value="DNA_pol_Y-fam_little_finger"/>
</dbReference>
<keyword evidence="5" id="KW-0742">SOS response</keyword>
<dbReference type="Pfam" id="PF00817">
    <property type="entry name" value="IMS"/>
    <property type="match status" value="1"/>
</dbReference>
<dbReference type="PROSITE" id="PS50173">
    <property type="entry name" value="UMUC"/>
    <property type="match status" value="1"/>
</dbReference>
<evidence type="ECO:0000313" key="10">
    <source>
        <dbReference type="Proteomes" id="UP000254040"/>
    </source>
</evidence>
<dbReference type="Pfam" id="PF13438">
    <property type="entry name" value="DUF4113"/>
    <property type="match status" value="1"/>
</dbReference>
<dbReference type="Gene3D" id="3.30.1490.100">
    <property type="entry name" value="DNA polymerase, Y-family, little finger domain"/>
    <property type="match status" value="1"/>
</dbReference>
<dbReference type="InterPro" id="IPR025188">
    <property type="entry name" value="DUF4113"/>
</dbReference>
<dbReference type="GO" id="GO:0005829">
    <property type="term" value="C:cytosol"/>
    <property type="evidence" value="ECO:0007669"/>
    <property type="project" value="TreeGrafter"/>
</dbReference>
<keyword evidence="3" id="KW-0741">SOS mutagenesis</keyword>
<dbReference type="NCBIfam" id="NF002955">
    <property type="entry name" value="PRK03609.1"/>
    <property type="match status" value="1"/>
</dbReference>
<evidence type="ECO:0000313" key="7">
    <source>
        <dbReference type="EMBL" id="KTD31621.1"/>
    </source>
</evidence>
<evidence type="ECO:0000313" key="9">
    <source>
        <dbReference type="Proteomes" id="UP000054985"/>
    </source>
</evidence>
<dbReference type="EMBL" id="LNYN01000035">
    <property type="protein sequence ID" value="KTD31621.1"/>
    <property type="molecule type" value="Genomic_DNA"/>
</dbReference>
<proteinExistence type="inferred from homology"/>
<comment type="similarity">
    <text evidence="1">Belongs to the DNA polymerase type-Y family.</text>
</comment>
<dbReference type="GO" id="GO:0042276">
    <property type="term" value="P:error-prone translesion synthesis"/>
    <property type="evidence" value="ECO:0007669"/>
    <property type="project" value="TreeGrafter"/>
</dbReference>
<dbReference type="Proteomes" id="UP000054985">
    <property type="component" value="Unassembled WGS sequence"/>
</dbReference>
<dbReference type="EMBL" id="UGOG01000001">
    <property type="protein sequence ID" value="STX62302.1"/>
    <property type="molecule type" value="Genomic_DNA"/>
</dbReference>
<dbReference type="GO" id="GO:0003684">
    <property type="term" value="F:damaged DNA binding"/>
    <property type="evidence" value="ECO:0007669"/>
    <property type="project" value="InterPro"/>
</dbReference>
<evidence type="ECO:0000256" key="3">
    <source>
        <dbReference type="ARBA" id="ARBA00023199"/>
    </source>
</evidence>
<dbReference type="InterPro" id="IPR050116">
    <property type="entry name" value="DNA_polymerase-Y"/>
</dbReference>
<dbReference type="InterPro" id="IPR043502">
    <property type="entry name" value="DNA/RNA_pol_sf"/>
</dbReference>
<dbReference type="CDD" id="cd01700">
    <property type="entry name" value="PolY_Pol_V_umuC"/>
    <property type="match status" value="1"/>
</dbReference>
<dbReference type="InterPro" id="IPR001126">
    <property type="entry name" value="UmuC"/>
</dbReference>
<evidence type="ECO:0000313" key="8">
    <source>
        <dbReference type="EMBL" id="STX62302.1"/>
    </source>
</evidence>